<dbReference type="Proteomes" id="UP000594364">
    <property type="component" value="Chromosome 2"/>
</dbReference>
<organism evidence="1 2">
    <name type="scientific">Epichloe festucae (strain Fl1)</name>
    <dbReference type="NCBI Taxonomy" id="877507"/>
    <lineage>
        <taxon>Eukaryota</taxon>
        <taxon>Fungi</taxon>
        <taxon>Dikarya</taxon>
        <taxon>Ascomycota</taxon>
        <taxon>Pezizomycotina</taxon>
        <taxon>Sordariomycetes</taxon>
        <taxon>Hypocreomycetidae</taxon>
        <taxon>Hypocreales</taxon>
        <taxon>Clavicipitaceae</taxon>
        <taxon>Epichloe</taxon>
    </lineage>
</organism>
<sequence>MARPIYIHGGIMLQMMKPTKFSKYPFLRTSMGIAPGNARKAKLYRPLDEFGLVDAESALSQRLARSIAVLQNEPFAKTAIAVNKSDFEATLVVC</sequence>
<gene>
    <name evidence="1" type="ORF">C2857_004736</name>
</gene>
<evidence type="ECO:0000313" key="2">
    <source>
        <dbReference type="Proteomes" id="UP000594364"/>
    </source>
</evidence>
<proteinExistence type="predicted"/>
<dbReference type="AlphaFoldDB" id="A0A7S9PU14"/>
<evidence type="ECO:0000313" key="1">
    <source>
        <dbReference type="EMBL" id="QPG96613.1"/>
    </source>
</evidence>
<protein>
    <submittedName>
        <fullName evidence="1">Uncharacterized protein</fullName>
    </submittedName>
</protein>
<accession>A0A7S9PU14</accession>
<dbReference type="EMBL" id="CP031386">
    <property type="protein sequence ID" value="QPG96613.1"/>
    <property type="molecule type" value="Genomic_DNA"/>
</dbReference>
<reference evidence="1 2" key="1">
    <citation type="journal article" date="2018" name="PLoS Genet.">
        <title>Repeat elements organise 3D genome structure and mediate transcription in the filamentous fungus Epichloe festucae.</title>
        <authorList>
            <person name="Winter D.J."/>
            <person name="Ganley A.R.D."/>
            <person name="Young C.A."/>
            <person name="Liachko I."/>
            <person name="Schardl C.L."/>
            <person name="Dupont P.Y."/>
            <person name="Berry D."/>
            <person name="Ram A."/>
            <person name="Scott B."/>
            <person name="Cox M.P."/>
        </authorList>
    </citation>
    <scope>NUCLEOTIDE SEQUENCE [LARGE SCALE GENOMIC DNA]</scope>
    <source>
        <strain evidence="1 2">Fl1</strain>
    </source>
</reference>
<name>A0A7S9PU14_EPIFF</name>
<keyword evidence="2" id="KW-1185">Reference proteome</keyword>